<keyword evidence="5" id="KW-1015">Disulfide bond</keyword>
<dbReference type="SMART" id="SM00409">
    <property type="entry name" value="IG"/>
    <property type="match status" value="2"/>
</dbReference>
<dbReference type="InterPro" id="IPR036179">
    <property type="entry name" value="Ig-like_dom_sf"/>
</dbReference>
<comment type="subcellular location">
    <subcellularLocation>
        <location evidence="1">Membrane</location>
        <topology evidence="1">Single-pass membrane protein</topology>
    </subcellularLocation>
</comment>
<dbReference type="Proteomes" id="UP001558613">
    <property type="component" value="Unassembled WGS sequence"/>
</dbReference>
<dbReference type="InterPro" id="IPR013783">
    <property type="entry name" value="Ig-like_fold"/>
</dbReference>
<evidence type="ECO:0000256" key="1">
    <source>
        <dbReference type="ARBA" id="ARBA00004167"/>
    </source>
</evidence>
<feature type="transmembrane region" description="Helical" evidence="6">
    <location>
        <begin position="339"/>
        <end position="361"/>
    </location>
</feature>
<evidence type="ECO:0000256" key="2">
    <source>
        <dbReference type="ARBA" id="ARBA00022692"/>
    </source>
</evidence>
<dbReference type="PANTHER" id="PTHR47387">
    <property type="entry name" value="NECTIN-2"/>
    <property type="match status" value="1"/>
</dbReference>
<evidence type="ECO:0000256" key="6">
    <source>
        <dbReference type="SAM" id="Phobius"/>
    </source>
</evidence>
<name>A0ABR3M4P4_9TELE</name>
<proteinExistence type="predicted"/>
<dbReference type="InterPro" id="IPR007110">
    <property type="entry name" value="Ig-like_dom"/>
</dbReference>
<feature type="domain" description="Ig-like" evidence="8">
    <location>
        <begin position="138"/>
        <end position="228"/>
    </location>
</feature>
<keyword evidence="10" id="KW-1185">Reference proteome</keyword>
<feature type="chain" id="PRO_5045791393" description="Ig-like domain-containing protein" evidence="7">
    <location>
        <begin position="19"/>
        <end position="478"/>
    </location>
</feature>
<dbReference type="Pfam" id="PF08205">
    <property type="entry name" value="C2-set_2"/>
    <property type="match status" value="1"/>
</dbReference>
<dbReference type="InterPro" id="IPR013106">
    <property type="entry name" value="Ig_V-set"/>
</dbReference>
<sequence length="478" mass="52457">MCLPGLIILCSLLTGALSQRVRVDQEVVSYPGQTVTMRCQIPNPGRTQYTQVSWIFERTDAERTNIAVFHPNFGVNYPDRSPVAGRVRFITDPPTLENPSIQITDVKMTDEGRYICDYAIYPSGNEQGVSSLVMLAKPKNTASTVTVAASETPVVVARCKSSNGRPAATISWSTSLNGNVTTPIKTENPDNTVSIQSAYMLAPQPSDNGKDISCVVTHRTMTQPETFPMKLVVEYPPRVKIVGYENNWYRGQTSAYLTCQADGNPNPTTVTWKTLSGLMPETVQVQDTRLAVQKVDDVINTTFICEVKNSLGYGKDQVTIFVRDQADTTSETLVNMPAGLFRVIVIIVEIAVFAAPTVILLQIICAKRADLVGPIFIILPRAPQTYGPALGRGDATQPVIPAQVPFYYPTLNKDPADTTPETDVCKTARSLFRVIMIIVEIAAFAAPTVILLQIICARRAGRKDSHHPEEIKMSTFLE</sequence>
<protein>
    <recommendedName>
        <fullName evidence="8">Ig-like domain-containing protein</fullName>
    </recommendedName>
</protein>
<organism evidence="9 10">
    <name type="scientific">Cirrhinus molitorella</name>
    <name type="common">mud carp</name>
    <dbReference type="NCBI Taxonomy" id="172907"/>
    <lineage>
        <taxon>Eukaryota</taxon>
        <taxon>Metazoa</taxon>
        <taxon>Chordata</taxon>
        <taxon>Craniata</taxon>
        <taxon>Vertebrata</taxon>
        <taxon>Euteleostomi</taxon>
        <taxon>Actinopterygii</taxon>
        <taxon>Neopterygii</taxon>
        <taxon>Teleostei</taxon>
        <taxon>Ostariophysi</taxon>
        <taxon>Cypriniformes</taxon>
        <taxon>Cyprinidae</taxon>
        <taxon>Labeoninae</taxon>
        <taxon>Labeonini</taxon>
        <taxon>Cirrhinus</taxon>
    </lineage>
</organism>
<evidence type="ECO:0000256" key="7">
    <source>
        <dbReference type="SAM" id="SignalP"/>
    </source>
</evidence>
<dbReference type="InterPro" id="IPR003599">
    <property type="entry name" value="Ig_sub"/>
</dbReference>
<dbReference type="PANTHER" id="PTHR47387:SF1">
    <property type="entry name" value="NECTIN-2"/>
    <property type="match status" value="1"/>
</dbReference>
<dbReference type="SUPFAM" id="SSF48726">
    <property type="entry name" value="Immunoglobulin"/>
    <property type="match status" value="3"/>
</dbReference>
<gene>
    <name evidence="9" type="ORF">QQF64_009853</name>
</gene>
<keyword evidence="2 6" id="KW-0812">Transmembrane</keyword>
<feature type="domain" description="Ig-like" evidence="8">
    <location>
        <begin position="4"/>
        <end position="116"/>
    </location>
</feature>
<dbReference type="PROSITE" id="PS50835">
    <property type="entry name" value="IG_LIKE"/>
    <property type="match status" value="3"/>
</dbReference>
<comment type="caution">
    <text evidence="9">The sequence shown here is derived from an EMBL/GenBank/DDBJ whole genome shotgun (WGS) entry which is preliminary data.</text>
</comment>
<dbReference type="EMBL" id="JAYMGO010000016">
    <property type="protein sequence ID" value="KAL1259276.1"/>
    <property type="molecule type" value="Genomic_DNA"/>
</dbReference>
<dbReference type="Gene3D" id="2.60.40.10">
    <property type="entry name" value="Immunoglobulins"/>
    <property type="match status" value="3"/>
</dbReference>
<dbReference type="InterPro" id="IPR013162">
    <property type="entry name" value="CD80_C2-set"/>
</dbReference>
<feature type="domain" description="Ig-like" evidence="8">
    <location>
        <begin position="237"/>
        <end position="321"/>
    </location>
</feature>
<evidence type="ECO:0000313" key="9">
    <source>
        <dbReference type="EMBL" id="KAL1259276.1"/>
    </source>
</evidence>
<evidence type="ECO:0000256" key="4">
    <source>
        <dbReference type="ARBA" id="ARBA00023136"/>
    </source>
</evidence>
<evidence type="ECO:0000256" key="3">
    <source>
        <dbReference type="ARBA" id="ARBA00022989"/>
    </source>
</evidence>
<accession>A0ABR3M4P4</accession>
<dbReference type="CDD" id="cd07703">
    <property type="entry name" value="IgC1_2_Nectin-2_Necl-5_like"/>
    <property type="match status" value="1"/>
</dbReference>
<keyword evidence="4 6" id="KW-0472">Membrane</keyword>
<evidence type="ECO:0000259" key="8">
    <source>
        <dbReference type="PROSITE" id="PS50835"/>
    </source>
</evidence>
<keyword evidence="3 6" id="KW-1133">Transmembrane helix</keyword>
<feature type="transmembrane region" description="Helical" evidence="6">
    <location>
        <begin position="434"/>
        <end position="455"/>
    </location>
</feature>
<reference evidence="9 10" key="1">
    <citation type="submission" date="2023-09" db="EMBL/GenBank/DDBJ databases">
        <authorList>
            <person name="Wang M."/>
        </authorList>
    </citation>
    <scope>NUCLEOTIDE SEQUENCE [LARGE SCALE GENOMIC DNA]</scope>
    <source>
        <strain evidence="9">GT-2023</strain>
        <tissue evidence="9">Liver</tissue>
    </source>
</reference>
<evidence type="ECO:0000256" key="5">
    <source>
        <dbReference type="ARBA" id="ARBA00023157"/>
    </source>
</evidence>
<dbReference type="Pfam" id="PF07686">
    <property type="entry name" value="V-set"/>
    <property type="match status" value="1"/>
</dbReference>
<evidence type="ECO:0000313" key="10">
    <source>
        <dbReference type="Proteomes" id="UP001558613"/>
    </source>
</evidence>
<feature type="signal peptide" evidence="7">
    <location>
        <begin position="1"/>
        <end position="18"/>
    </location>
</feature>
<keyword evidence="7" id="KW-0732">Signal</keyword>
<dbReference type="InterPro" id="IPR052659">
    <property type="entry name" value="Nectin/PVR"/>
</dbReference>